<dbReference type="EMBL" id="JAQZSM010000004">
    <property type="protein sequence ID" value="MDD7970832.1"/>
    <property type="molecule type" value="Genomic_DNA"/>
</dbReference>
<dbReference type="Proteomes" id="UP001431784">
    <property type="component" value="Unassembled WGS sequence"/>
</dbReference>
<dbReference type="PANTHER" id="PTHR43283">
    <property type="entry name" value="BETA-LACTAMASE-RELATED"/>
    <property type="match status" value="1"/>
</dbReference>
<evidence type="ECO:0000259" key="1">
    <source>
        <dbReference type="Pfam" id="PF00144"/>
    </source>
</evidence>
<dbReference type="Pfam" id="PF00144">
    <property type="entry name" value="Beta-lactamase"/>
    <property type="match status" value="1"/>
</dbReference>
<proteinExistence type="predicted"/>
<dbReference type="RefSeq" id="WP_274351512.1">
    <property type="nucleotide sequence ID" value="NZ_JAQZSM010000004.1"/>
</dbReference>
<dbReference type="InterPro" id="IPR050789">
    <property type="entry name" value="Diverse_Enzym_Activities"/>
</dbReference>
<comment type="caution">
    <text evidence="2">The sequence shown here is derived from an EMBL/GenBank/DDBJ whole genome shotgun (WGS) entry which is preliminary data.</text>
</comment>
<dbReference type="InterPro" id="IPR001466">
    <property type="entry name" value="Beta-lactam-related"/>
</dbReference>
<accession>A0ABT5T9I2</accession>
<dbReference type="SUPFAM" id="SSF56601">
    <property type="entry name" value="beta-lactamase/transpeptidase-like"/>
    <property type="match status" value="1"/>
</dbReference>
<dbReference type="Gene3D" id="3.40.710.10">
    <property type="entry name" value="DD-peptidase/beta-lactamase superfamily"/>
    <property type="match status" value="1"/>
</dbReference>
<dbReference type="GO" id="GO:0016787">
    <property type="term" value="F:hydrolase activity"/>
    <property type="evidence" value="ECO:0007669"/>
    <property type="project" value="UniProtKB-KW"/>
</dbReference>
<dbReference type="InterPro" id="IPR012338">
    <property type="entry name" value="Beta-lactam/transpept-like"/>
</dbReference>
<gene>
    <name evidence="2" type="ORF">PUT78_06950</name>
</gene>
<dbReference type="PROSITE" id="PS51318">
    <property type="entry name" value="TAT"/>
    <property type="match status" value="1"/>
</dbReference>
<feature type="domain" description="Beta-lactamase-related" evidence="1">
    <location>
        <begin position="40"/>
        <end position="402"/>
    </location>
</feature>
<evidence type="ECO:0000313" key="2">
    <source>
        <dbReference type="EMBL" id="MDD7970832.1"/>
    </source>
</evidence>
<dbReference type="InterPro" id="IPR006311">
    <property type="entry name" value="TAT_signal"/>
</dbReference>
<keyword evidence="3" id="KW-1185">Reference proteome</keyword>
<protein>
    <submittedName>
        <fullName evidence="2">Serine hydrolase</fullName>
    </submittedName>
</protein>
<keyword evidence="2" id="KW-0378">Hydrolase</keyword>
<evidence type="ECO:0000313" key="3">
    <source>
        <dbReference type="Proteomes" id="UP001431784"/>
    </source>
</evidence>
<name>A0ABT5T9I2_9RHOB</name>
<dbReference type="PANTHER" id="PTHR43283:SF3">
    <property type="entry name" value="BETA-LACTAMASE FAMILY PROTEIN (AFU_ORTHOLOGUE AFUA_5G07500)"/>
    <property type="match status" value="1"/>
</dbReference>
<organism evidence="2 3">
    <name type="scientific">Roseinatronobacter alkalisoli</name>
    <dbReference type="NCBI Taxonomy" id="3028235"/>
    <lineage>
        <taxon>Bacteria</taxon>
        <taxon>Pseudomonadati</taxon>
        <taxon>Pseudomonadota</taxon>
        <taxon>Alphaproteobacteria</taxon>
        <taxon>Rhodobacterales</taxon>
        <taxon>Paracoccaceae</taxon>
        <taxon>Roseinatronobacter</taxon>
    </lineage>
</organism>
<sequence length="416" mass="44044">MCEIKPQGLTRRGALAGAAALPLVLGMGNPVSASPFDNLRSALDQAVTTGRVPGLVALVARGPDVWTHVAGVRDLDSGAAMQRDTLFAVASIGKPLTAVAALMLVQDGVLDLDEPVDRWLPELAEPQVLRQMDGALDDTLPATRAITLRDLLSQRMGLGIVFADMPLTRQMQALGVAPGPMIFGEDADTYMARLGSLPLAHQPGEAWLYHTGMDVAGVLVARASGMSLGEFQRRRIFAPLGMADTGFSGPADRLATQYSPNAETGALEHWNSASGEGFAQPPAFEAGGGGQVSTVDDYLAFGRFLLAGGMAGDQQVLSAELVNEMLRDQITPAQKAASPWFPPDFWDTHGWGLGVALRTAPENARGRFGWWGGFGTAFWCDPATDTVATLFTQRMMTAPDDAAFAEAFINAAFDAT</sequence>
<reference evidence="2" key="1">
    <citation type="submission" date="2023-02" db="EMBL/GenBank/DDBJ databases">
        <title>Description of Roseinatronobacter alkalisoli sp. nov., an alkaliphilic bacerium isolated from soda soil.</title>
        <authorList>
            <person name="Wei W."/>
        </authorList>
    </citation>
    <scope>NUCLEOTIDE SEQUENCE</scope>
    <source>
        <strain evidence="2">HJB301</strain>
    </source>
</reference>